<feature type="compositionally biased region" description="Basic residues" evidence="1">
    <location>
        <begin position="206"/>
        <end position="222"/>
    </location>
</feature>
<evidence type="ECO:0000256" key="1">
    <source>
        <dbReference type="SAM" id="MobiDB-lite"/>
    </source>
</evidence>
<feature type="region of interest" description="Disordered" evidence="1">
    <location>
        <begin position="132"/>
        <end position="156"/>
    </location>
</feature>
<evidence type="ECO:0000313" key="3">
    <source>
        <dbReference type="Proteomes" id="UP000559256"/>
    </source>
</evidence>
<feature type="region of interest" description="Disordered" evidence="1">
    <location>
        <begin position="194"/>
        <end position="232"/>
    </location>
</feature>
<dbReference type="Proteomes" id="UP000559256">
    <property type="component" value="Unassembled WGS sequence"/>
</dbReference>
<accession>A0A8H5H1E9</accession>
<feature type="compositionally biased region" description="Basic and acidic residues" evidence="1">
    <location>
        <begin position="223"/>
        <end position="232"/>
    </location>
</feature>
<gene>
    <name evidence="2" type="ORF">D9758_000029</name>
</gene>
<name>A0A8H5H1E9_9AGAR</name>
<protein>
    <submittedName>
        <fullName evidence="2">Uncharacterized protein</fullName>
    </submittedName>
</protein>
<comment type="caution">
    <text evidence="2">The sequence shown here is derived from an EMBL/GenBank/DDBJ whole genome shotgun (WGS) entry which is preliminary data.</text>
</comment>
<proteinExistence type="predicted"/>
<dbReference type="EMBL" id="JAACJM010000001">
    <property type="protein sequence ID" value="KAF5375196.1"/>
    <property type="molecule type" value="Genomic_DNA"/>
</dbReference>
<feature type="compositionally biased region" description="Basic and acidic residues" evidence="1">
    <location>
        <begin position="147"/>
        <end position="156"/>
    </location>
</feature>
<dbReference type="OrthoDB" id="424402at2759"/>
<dbReference type="AlphaFoldDB" id="A0A8H5H1E9"/>
<reference evidence="2 3" key="1">
    <citation type="journal article" date="2020" name="ISME J.">
        <title>Uncovering the hidden diversity of litter-decomposition mechanisms in mushroom-forming fungi.</title>
        <authorList>
            <person name="Floudas D."/>
            <person name="Bentzer J."/>
            <person name="Ahren D."/>
            <person name="Johansson T."/>
            <person name="Persson P."/>
            <person name="Tunlid A."/>
        </authorList>
    </citation>
    <scope>NUCLEOTIDE SEQUENCE [LARGE SCALE GENOMIC DNA]</scope>
    <source>
        <strain evidence="2 3">CBS 291.85</strain>
    </source>
</reference>
<evidence type="ECO:0000313" key="2">
    <source>
        <dbReference type="EMBL" id="KAF5375196.1"/>
    </source>
</evidence>
<sequence length="232" mass="25982">MTDSGAVADNGPQVIRVTQGGKIKAWVSFSLESLQNSESRPLVYHTLPATIKLDPNTGSLISGETHHDKNKQKANAHNPMSTTPRLISVVEIIKREYLKSLVQKRSPRRIGLHQYNEIGLLDDLQLRDDVNCRGGRGDQQEGNDIGSSEKDMEQERLRQESIALALEGKNFPKQKQAPYMKITLSVSELPELVKRGATYQPPQVRRISKSAKARARKSRKKQQHDERALAGD</sequence>
<keyword evidence="3" id="KW-1185">Reference proteome</keyword>
<organism evidence="2 3">
    <name type="scientific">Tetrapyrgos nigripes</name>
    <dbReference type="NCBI Taxonomy" id="182062"/>
    <lineage>
        <taxon>Eukaryota</taxon>
        <taxon>Fungi</taxon>
        <taxon>Dikarya</taxon>
        <taxon>Basidiomycota</taxon>
        <taxon>Agaricomycotina</taxon>
        <taxon>Agaricomycetes</taxon>
        <taxon>Agaricomycetidae</taxon>
        <taxon>Agaricales</taxon>
        <taxon>Marasmiineae</taxon>
        <taxon>Marasmiaceae</taxon>
        <taxon>Tetrapyrgos</taxon>
    </lineage>
</organism>